<gene>
    <name evidence="2" type="ORF">OSB1V03_LOCUS12348</name>
</gene>
<evidence type="ECO:0000256" key="1">
    <source>
        <dbReference type="SAM" id="MobiDB-lite"/>
    </source>
</evidence>
<evidence type="ECO:0000313" key="2">
    <source>
        <dbReference type="EMBL" id="CAD7631941.1"/>
    </source>
</evidence>
<reference evidence="2" key="1">
    <citation type="submission" date="2020-11" db="EMBL/GenBank/DDBJ databases">
        <authorList>
            <person name="Tran Van P."/>
        </authorList>
    </citation>
    <scope>NUCLEOTIDE SEQUENCE</scope>
</reference>
<dbReference type="EMBL" id="CAJPIZ010010226">
    <property type="protein sequence ID" value="CAG2112371.1"/>
    <property type="molecule type" value="Genomic_DNA"/>
</dbReference>
<keyword evidence="3" id="KW-1185">Reference proteome</keyword>
<organism evidence="2">
    <name type="scientific">Medioppia subpectinata</name>
    <dbReference type="NCBI Taxonomy" id="1979941"/>
    <lineage>
        <taxon>Eukaryota</taxon>
        <taxon>Metazoa</taxon>
        <taxon>Ecdysozoa</taxon>
        <taxon>Arthropoda</taxon>
        <taxon>Chelicerata</taxon>
        <taxon>Arachnida</taxon>
        <taxon>Acari</taxon>
        <taxon>Acariformes</taxon>
        <taxon>Sarcoptiformes</taxon>
        <taxon>Oribatida</taxon>
        <taxon>Brachypylina</taxon>
        <taxon>Oppioidea</taxon>
        <taxon>Oppiidae</taxon>
        <taxon>Medioppia</taxon>
    </lineage>
</organism>
<accession>A0A7R9KYS0</accession>
<sequence>MSLRDLLDALFGHSVIIDDSFDTHSHHNRNRDNDHHNSNDNPFGGPLDPFGQQMDEMSSFMTQMLSRFAVVGNESNEWQTIGNDSKSARDLVMKSSPDTARVDTDLDQSVSRNGLDVISSERPQYESRDVIQTPLQPNSFRRIYFYSSVNNNGRIEEQKRSEDEFGNSETTITRRIGDQLITEVIKRDNKNQIVETNEVINNLDNGVLNELKDQFRPTERNEVTIEPLEGFTPPNSFFRRLFEFPFKLY</sequence>
<dbReference type="AlphaFoldDB" id="A0A7R9KYS0"/>
<feature type="region of interest" description="Disordered" evidence="1">
    <location>
        <begin position="21"/>
        <end position="51"/>
    </location>
</feature>
<evidence type="ECO:0000313" key="3">
    <source>
        <dbReference type="Proteomes" id="UP000759131"/>
    </source>
</evidence>
<proteinExistence type="predicted"/>
<feature type="compositionally biased region" description="Basic and acidic residues" evidence="1">
    <location>
        <begin position="21"/>
        <end position="38"/>
    </location>
</feature>
<dbReference type="OrthoDB" id="5562606at2759"/>
<dbReference type="EMBL" id="OC864801">
    <property type="protein sequence ID" value="CAD7631941.1"/>
    <property type="molecule type" value="Genomic_DNA"/>
</dbReference>
<dbReference type="Proteomes" id="UP000759131">
    <property type="component" value="Unassembled WGS sequence"/>
</dbReference>
<protein>
    <submittedName>
        <fullName evidence="2">Uncharacterized protein</fullName>
    </submittedName>
</protein>
<name>A0A7R9KYS0_9ACAR</name>
<feature type="region of interest" description="Disordered" evidence="1">
    <location>
        <begin position="79"/>
        <end position="108"/>
    </location>
</feature>